<reference evidence="1" key="1">
    <citation type="submission" date="2021-01" db="EMBL/GenBank/DDBJ databases">
        <authorList>
            <consortium name="Genoscope - CEA"/>
            <person name="William W."/>
        </authorList>
    </citation>
    <scope>NUCLEOTIDE SEQUENCE</scope>
</reference>
<gene>
    <name evidence="1" type="ORF">PPRIM_AZ9-3.1.T0480201</name>
</gene>
<dbReference type="OMA" id="KAQFNSS"/>
<dbReference type="AlphaFoldDB" id="A0A8S1M9W3"/>
<protein>
    <submittedName>
        <fullName evidence="1">Uncharacterized protein</fullName>
    </submittedName>
</protein>
<name>A0A8S1M9W3_PARPR</name>
<keyword evidence="2" id="KW-1185">Reference proteome</keyword>
<organism evidence="1 2">
    <name type="scientific">Paramecium primaurelia</name>
    <dbReference type="NCBI Taxonomy" id="5886"/>
    <lineage>
        <taxon>Eukaryota</taxon>
        <taxon>Sar</taxon>
        <taxon>Alveolata</taxon>
        <taxon>Ciliophora</taxon>
        <taxon>Intramacronucleata</taxon>
        <taxon>Oligohymenophorea</taxon>
        <taxon>Peniculida</taxon>
        <taxon>Parameciidae</taxon>
        <taxon>Paramecium</taxon>
    </lineage>
</organism>
<sequence length="313" mass="35432">MSLLLLNASNRIAQGFLKVAAESGKYEKIICADIFPTYFTVQRLLKFKQQFSTNIELFKVGDRQDLHDVIKQANNLLYVSHDYYQVTASKKNLLVATLDLVKTRNYKTVAYVAPVEHDHQEEIDEWKHLEVEGRRSIPQLVGIRSDITFGPQSTFTNKIAQRIYNGQSIYFKSTGQSCAPIFTGDLEAIVARVLAGDHAGKLLLAKGHKHIDFKSIIHLIEDSLGNNYKAQLNSSFIEKIIHPTNNCIIGQQLYCPSYINLTKLIANYKALENTGYDQVVGDKLVDIEDYHKNNKTVVDQSLKADYELSYLIG</sequence>
<comment type="caution">
    <text evidence="1">The sequence shown here is derived from an EMBL/GenBank/DDBJ whole genome shotgun (WGS) entry which is preliminary data.</text>
</comment>
<dbReference type="Proteomes" id="UP000688137">
    <property type="component" value="Unassembled WGS sequence"/>
</dbReference>
<proteinExistence type="predicted"/>
<accession>A0A8S1M9W3</accession>
<evidence type="ECO:0000313" key="2">
    <source>
        <dbReference type="Proteomes" id="UP000688137"/>
    </source>
</evidence>
<evidence type="ECO:0000313" key="1">
    <source>
        <dbReference type="EMBL" id="CAD8072084.1"/>
    </source>
</evidence>
<dbReference type="EMBL" id="CAJJDM010000048">
    <property type="protein sequence ID" value="CAD8072084.1"/>
    <property type="molecule type" value="Genomic_DNA"/>
</dbReference>